<dbReference type="GO" id="GO:0006096">
    <property type="term" value="P:glycolytic process"/>
    <property type="evidence" value="ECO:0007669"/>
    <property type="project" value="UniProtKB-UniRule"/>
</dbReference>
<evidence type="ECO:0000256" key="1">
    <source>
        <dbReference type="ARBA" id="ARBA00004926"/>
    </source>
</evidence>
<keyword evidence="10" id="KW-0175">Coiled coil</keyword>
<comment type="pathway">
    <text evidence="1 8 9">Carbohydrate degradation; glycolysis; D-glyceraldehyde 3-phosphate and glycerone phosphate from D-glucose: step 2/4.</text>
</comment>
<keyword evidence="4 8" id="KW-0963">Cytoplasm</keyword>
<comment type="subcellular location">
    <subcellularLocation>
        <location evidence="8">Cytoplasm</location>
    </subcellularLocation>
</comment>
<dbReference type="SUPFAM" id="SSF53697">
    <property type="entry name" value="SIS domain"/>
    <property type="match status" value="1"/>
</dbReference>
<dbReference type="RefSeq" id="WP_022789652.1">
    <property type="nucleotide sequence ID" value="NZ_CAUWMU010000036.1"/>
</dbReference>
<dbReference type="FunFam" id="3.40.50.10490:FF:000016">
    <property type="entry name" value="Glucose-6-phosphate isomerase"/>
    <property type="match status" value="1"/>
</dbReference>
<evidence type="ECO:0000313" key="11">
    <source>
        <dbReference type="EMBL" id="SUO03502.1"/>
    </source>
</evidence>
<evidence type="ECO:0000256" key="6">
    <source>
        <dbReference type="ARBA" id="ARBA00023235"/>
    </source>
</evidence>
<dbReference type="UniPathway" id="UPA00109">
    <property type="reaction ID" value="UER00181"/>
</dbReference>
<dbReference type="Proteomes" id="UP000255523">
    <property type="component" value="Unassembled WGS sequence"/>
</dbReference>
<dbReference type="InterPro" id="IPR035482">
    <property type="entry name" value="SIS_PGI_2"/>
</dbReference>
<evidence type="ECO:0000256" key="10">
    <source>
        <dbReference type="SAM" id="Coils"/>
    </source>
</evidence>
<dbReference type="InterPro" id="IPR001672">
    <property type="entry name" value="G6P_Isomerase"/>
</dbReference>
<comment type="caution">
    <text evidence="8">Lacks conserved residue(s) required for the propagation of feature annotation.</text>
</comment>
<dbReference type="OrthoDB" id="140919at2"/>
<dbReference type="EC" id="5.3.1.9" evidence="8"/>
<comment type="function">
    <text evidence="8">Catalyzes the reversible isomerization of glucose-6-phosphate to fructose-6-phosphate.</text>
</comment>
<feature type="active site" evidence="8">
    <location>
        <position position="413"/>
    </location>
</feature>
<evidence type="ECO:0000313" key="12">
    <source>
        <dbReference type="Proteomes" id="UP000255523"/>
    </source>
</evidence>
<dbReference type="NCBIfam" id="NF010697">
    <property type="entry name" value="PRK14097.1"/>
    <property type="match status" value="1"/>
</dbReference>
<sequence>MIQLDLQHAHLKEDVKAYQEQVNQIDESLRMKTCKGNDFIGWMTWANDYDKEEFARIKTCAQKIQNDSDVFVVCGIGGSYLGARAAIEMINGLYAQKKPEIIFMGNTFSSSYIAQVMDYIKDKEVSVNVISKSGTTTETSIAFRILKQFMEGKYGEDAKHRIYATTDKARGTLKALADKEGYETFVIPDDIGGRFSVITPVGLLPIAVAGINIDDIMKGLHDGMGEYGDADLDKNPAYRYAVARRILQNEGYDVELFVNYEMQMQMIAEWWKQLFGESEGKDGKGILPDSVCNSTDLHSLGQFVQDGKKILFETNLYVEKPMIDLTFPSDDENLDNMNYLAGKSIDWVNKMAAKGTLQAHEETGGVPNIIITMPDMSAYSFGNMCMFYFKAIAMTTLMNDSNPFNQPGVEVYKKNMFKLLGKE</sequence>
<dbReference type="GO" id="GO:0048029">
    <property type="term" value="F:monosaccharide binding"/>
    <property type="evidence" value="ECO:0007669"/>
    <property type="project" value="TreeGrafter"/>
</dbReference>
<gene>
    <name evidence="8 11" type="primary">pgi</name>
    <name evidence="11" type="ORF">NCTC11087_00364</name>
</gene>
<dbReference type="CDD" id="cd05015">
    <property type="entry name" value="SIS_PGI_1"/>
    <property type="match status" value="1"/>
</dbReference>
<dbReference type="EMBL" id="UHFX01000003">
    <property type="protein sequence ID" value="SUO03502.1"/>
    <property type="molecule type" value="Genomic_DNA"/>
</dbReference>
<comment type="catalytic activity">
    <reaction evidence="7 8 9">
        <text>alpha-D-glucose 6-phosphate = beta-D-fructose 6-phosphate</text>
        <dbReference type="Rhea" id="RHEA:11816"/>
        <dbReference type="ChEBI" id="CHEBI:57634"/>
        <dbReference type="ChEBI" id="CHEBI:58225"/>
        <dbReference type="EC" id="5.3.1.9"/>
    </reaction>
</comment>
<accession>A0A380LKZ7</accession>
<keyword evidence="5 8" id="KW-0324">Glycolysis</keyword>
<evidence type="ECO:0000256" key="5">
    <source>
        <dbReference type="ARBA" id="ARBA00023152"/>
    </source>
</evidence>
<dbReference type="PROSITE" id="PS00765">
    <property type="entry name" value="P_GLUCOSE_ISOMERASE_1"/>
    <property type="match status" value="1"/>
</dbReference>
<comment type="similarity">
    <text evidence="2 8 9">Belongs to the GPI family.</text>
</comment>
<dbReference type="GO" id="GO:0051156">
    <property type="term" value="P:glucose 6-phosphate metabolic process"/>
    <property type="evidence" value="ECO:0007669"/>
    <property type="project" value="TreeGrafter"/>
</dbReference>
<evidence type="ECO:0000256" key="2">
    <source>
        <dbReference type="ARBA" id="ARBA00006604"/>
    </source>
</evidence>
<dbReference type="GO" id="GO:0097367">
    <property type="term" value="F:carbohydrate derivative binding"/>
    <property type="evidence" value="ECO:0007669"/>
    <property type="project" value="InterPro"/>
</dbReference>
<dbReference type="PROSITE" id="PS51463">
    <property type="entry name" value="P_GLUCOSE_ISOMERASE_3"/>
    <property type="match status" value="1"/>
</dbReference>
<dbReference type="UniPathway" id="UPA00138"/>
<dbReference type="HAMAP" id="MF_00473">
    <property type="entry name" value="G6P_isomerase"/>
    <property type="match status" value="1"/>
</dbReference>
<evidence type="ECO:0000256" key="7">
    <source>
        <dbReference type="ARBA" id="ARBA00029321"/>
    </source>
</evidence>
<reference evidence="11 12" key="1">
    <citation type="submission" date="2018-06" db="EMBL/GenBank/DDBJ databases">
        <authorList>
            <consortium name="Pathogen Informatics"/>
            <person name="Doyle S."/>
        </authorList>
    </citation>
    <scope>NUCLEOTIDE SEQUENCE [LARGE SCALE GENOMIC DNA]</scope>
    <source>
        <strain evidence="11 12">NCTC11087</strain>
    </source>
</reference>
<feature type="coiled-coil region" evidence="10">
    <location>
        <begin position="1"/>
        <end position="28"/>
    </location>
</feature>
<dbReference type="CDD" id="cd05016">
    <property type="entry name" value="SIS_PGI_2"/>
    <property type="match status" value="1"/>
</dbReference>
<keyword evidence="12" id="KW-1185">Reference proteome</keyword>
<dbReference type="PANTHER" id="PTHR11469">
    <property type="entry name" value="GLUCOSE-6-PHOSPHATE ISOMERASE"/>
    <property type="match status" value="1"/>
</dbReference>
<dbReference type="AlphaFoldDB" id="A0A380LKZ7"/>
<dbReference type="Pfam" id="PF00342">
    <property type="entry name" value="PGI"/>
    <property type="match status" value="1"/>
</dbReference>
<dbReference type="GeneID" id="77461355"/>
<dbReference type="InterPro" id="IPR035476">
    <property type="entry name" value="SIS_PGI_1"/>
</dbReference>
<dbReference type="InterPro" id="IPR018189">
    <property type="entry name" value="Phosphoglucose_isomerase_CS"/>
</dbReference>
<evidence type="ECO:0000256" key="4">
    <source>
        <dbReference type="ARBA" id="ARBA00022490"/>
    </source>
</evidence>
<feature type="active site" description="Proton donor" evidence="8">
    <location>
        <position position="277"/>
    </location>
</feature>
<proteinExistence type="inferred from homology"/>
<dbReference type="GO" id="GO:0005829">
    <property type="term" value="C:cytosol"/>
    <property type="evidence" value="ECO:0007669"/>
    <property type="project" value="TreeGrafter"/>
</dbReference>
<dbReference type="PRINTS" id="PR00662">
    <property type="entry name" value="G6PISOMERASE"/>
</dbReference>
<evidence type="ECO:0000256" key="9">
    <source>
        <dbReference type="RuleBase" id="RU000612"/>
    </source>
</evidence>
<dbReference type="InterPro" id="IPR046348">
    <property type="entry name" value="SIS_dom_sf"/>
</dbReference>
<dbReference type="GO" id="GO:0006094">
    <property type="term" value="P:gluconeogenesis"/>
    <property type="evidence" value="ECO:0007669"/>
    <property type="project" value="UniProtKB-UniRule"/>
</dbReference>
<keyword evidence="6 8" id="KW-0413">Isomerase</keyword>
<dbReference type="Gene3D" id="3.40.50.10490">
    <property type="entry name" value="Glucose-6-phosphate isomerase like protein, domain 1"/>
    <property type="match status" value="2"/>
</dbReference>
<protein>
    <recommendedName>
        <fullName evidence="8">Glucose-6-phosphate isomerase</fullName>
        <shortName evidence="8">GPI</shortName>
        <ecNumber evidence="8">5.3.1.9</ecNumber>
    </recommendedName>
    <alternativeName>
        <fullName evidence="8">Phosphoglucose isomerase</fullName>
        <shortName evidence="8">PGI</shortName>
    </alternativeName>
    <alternativeName>
        <fullName evidence="8">Phosphohexose isomerase</fullName>
        <shortName evidence="8">PHI</shortName>
    </alternativeName>
</protein>
<comment type="pathway">
    <text evidence="8">Carbohydrate biosynthesis; gluconeogenesis.</text>
</comment>
<evidence type="ECO:0000256" key="3">
    <source>
        <dbReference type="ARBA" id="ARBA00022432"/>
    </source>
</evidence>
<evidence type="ECO:0000256" key="8">
    <source>
        <dbReference type="HAMAP-Rule" id="MF_00473"/>
    </source>
</evidence>
<organism evidence="11 12">
    <name type="scientific">Faecalicoccus pleomorphus</name>
    <dbReference type="NCBI Taxonomy" id="1323"/>
    <lineage>
        <taxon>Bacteria</taxon>
        <taxon>Bacillati</taxon>
        <taxon>Bacillota</taxon>
        <taxon>Erysipelotrichia</taxon>
        <taxon>Erysipelotrichales</taxon>
        <taxon>Erysipelotrichaceae</taxon>
        <taxon>Faecalicoccus</taxon>
    </lineage>
</organism>
<name>A0A380LKZ7_9FIRM</name>
<keyword evidence="3 8" id="KW-0312">Gluconeogenesis</keyword>
<dbReference type="GO" id="GO:0004347">
    <property type="term" value="F:glucose-6-phosphate isomerase activity"/>
    <property type="evidence" value="ECO:0007669"/>
    <property type="project" value="UniProtKB-UniRule"/>
</dbReference>
<dbReference type="PANTHER" id="PTHR11469:SF1">
    <property type="entry name" value="GLUCOSE-6-PHOSPHATE ISOMERASE"/>
    <property type="match status" value="1"/>
</dbReference>